<reference evidence="4" key="1">
    <citation type="journal article" date="2019" name="Int. J. Syst. Evol. Microbiol.">
        <title>The Global Catalogue of Microorganisms (GCM) 10K type strain sequencing project: providing services to taxonomists for standard genome sequencing and annotation.</title>
        <authorList>
            <consortium name="The Broad Institute Genomics Platform"/>
            <consortium name="The Broad Institute Genome Sequencing Center for Infectious Disease"/>
            <person name="Wu L."/>
            <person name="Ma J."/>
        </authorList>
    </citation>
    <scope>NUCLEOTIDE SEQUENCE [LARGE SCALE GENOMIC DNA]</scope>
    <source>
        <strain evidence="4">CGMCC 4.7283</strain>
    </source>
</reference>
<feature type="domain" description="Flagellar hook-length control protein-like C-terminal" evidence="2">
    <location>
        <begin position="113"/>
        <end position="185"/>
    </location>
</feature>
<feature type="domain" description="Flagellar hook-length control protein-like C-terminal" evidence="2">
    <location>
        <begin position="271"/>
        <end position="334"/>
    </location>
</feature>
<accession>A0ABV9KI05</accession>
<dbReference type="Pfam" id="PF02120">
    <property type="entry name" value="Flg_hook"/>
    <property type="match status" value="2"/>
</dbReference>
<feature type="non-terminal residue" evidence="3">
    <location>
        <position position="1"/>
    </location>
</feature>
<comment type="caution">
    <text evidence="3">The sequence shown here is derived from an EMBL/GenBank/DDBJ whole genome shotgun (WGS) entry which is preliminary data.</text>
</comment>
<dbReference type="RefSeq" id="WP_380717923.1">
    <property type="nucleotide sequence ID" value="NZ_JBHSGI010000015.1"/>
</dbReference>
<evidence type="ECO:0000256" key="1">
    <source>
        <dbReference type="SAM" id="MobiDB-lite"/>
    </source>
</evidence>
<feature type="region of interest" description="Disordered" evidence="1">
    <location>
        <begin position="229"/>
        <end position="276"/>
    </location>
</feature>
<keyword evidence="3" id="KW-0282">Flagellum</keyword>
<keyword evidence="4" id="KW-1185">Reference proteome</keyword>
<dbReference type="Gene3D" id="3.30.750.140">
    <property type="match status" value="2"/>
</dbReference>
<keyword evidence="3" id="KW-0969">Cilium</keyword>
<gene>
    <name evidence="3" type="ORF">ACFO5X_13110</name>
</gene>
<dbReference type="Proteomes" id="UP001595973">
    <property type="component" value="Unassembled WGS sequence"/>
</dbReference>
<evidence type="ECO:0000313" key="4">
    <source>
        <dbReference type="Proteomes" id="UP001595973"/>
    </source>
</evidence>
<organism evidence="3 4">
    <name type="scientific">Seohaeicola nanhaiensis</name>
    <dbReference type="NCBI Taxonomy" id="1387282"/>
    <lineage>
        <taxon>Bacteria</taxon>
        <taxon>Pseudomonadati</taxon>
        <taxon>Pseudomonadota</taxon>
        <taxon>Alphaproteobacteria</taxon>
        <taxon>Rhodobacterales</taxon>
        <taxon>Roseobacteraceae</taxon>
        <taxon>Seohaeicola</taxon>
    </lineage>
</organism>
<evidence type="ECO:0000259" key="2">
    <source>
        <dbReference type="Pfam" id="PF02120"/>
    </source>
</evidence>
<sequence length="386" mass="39701">RMNHRSALKGIHSDSGFASDALGLATDQGRSNAALVPSSPLMTRVAGAQPLAGLIGIATAGPGSVTDASIPEGRAVEALREGAAQGSAVPQAVQSGFYSSLATQLGGMRFEAGTARVQLSPPGLGAVVLTVTRTAAAATEVTVRAENARVQAVLQNNAGKLAGVLRDAGVSVSPEAISFASSGQSGQPEAAIQIPGQTDLRRSAAEIRPATVVPDPTAALSDGRIAMSVPEPLLPRPSDVTPPSAPAHGSPSSHLAGDVTGQMRGHPIAEGTTRIGLSPQGLGAVEIDLGHDDTGALRITIRAENPAVLSALRENREMLLSVLRDNGVSVQESALGFEEYGQGERQQRQAMPKQADYTLTTPEDEVLQTLPQIQAILPYGRIDIIT</sequence>
<dbReference type="EMBL" id="JBHSGI010000015">
    <property type="protein sequence ID" value="MFC4669494.1"/>
    <property type="molecule type" value="Genomic_DNA"/>
</dbReference>
<evidence type="ECO:0000313" key="3">
    <source>
        <dbReference type="EMBL" id="MFC4669494.1"/>
    </source>
</evidence>
<proteinExistence type="predicted"/>
<dbReference type="InterPro" id="IPR038610">
    <property type="entry name" value="FliK-like_C_sf"/>
</dbReference>
<name>A0ABV9KI05_9RHOB</name>
<dbReference type="InterPro" id="IPR021136">
    <property type="entry name" value="Flagellar_hook_control-like_C"/>
</dbReference>
<protein>
    <submittedName>
        <fullName evidence="3">Flagellar hook-length control protein FliK</fullName>
    </submittedName>
</protein>
<keyword evidence="3" id="KW-0966">Cell projection</keyword>